<dbReference type="GO" id="GO:0016799">
    <property type="term" value="F:hydrolase activity, hydrolyzing N-glycosyl compounds"/>
    <property type="evidence" value="ECO:0007669"/>
    <property type="project" value="InterPro"/>
</dbReference>
<dbReference type="Gene3D" id="3.90.245.10">
    <property type="entry name" value="Ribonucleoside hydrolase-like"/>
    <property type="match status" value="1"/>
</dbReference>
<comment type="caution">
    <text evidence="2">The sequence shown here is derived from an EMBL/GenBank/DDBJ whole genome shotgun (WGS) entry which is preliminary data.</text>
</comment>
<gene>
    <name evidence="2" type="ORF">BTW15_29940</name>
</gene>
<protein>
    <submittedName>
        <fullName evidence="2">Type III effector</fullName>
    </submittedName>
</protein>
<sequence length="136" mass="14756">MHRPINAGHTTSRLILDQSKQISRTPSESSAQSALSQQTSMSSPVLERSKSAPALLTAAQRTMLAQVGACNAHLTSDENMAINELRSHKPLLPKDTWFFTDPNKDPDDVVTYTLGKQLQAEGFVHITDVVATLGDA</sequence>
<evidence type="ECO:0000313" key="3">
    <source>
        <dbReference type="Proteomes" id="UP000189855"/>
    </source>
</evidence>
<feature type="compositionally biased region" description="Polar residues" evidence="1">
    <location>
        <begin position="8"/>
        <end position="26"/>
    </location>
</feature>
<accession>A0AB36KIQ1</accession>
<dbReference type="InterPro" id="IPR036452">
    <property type="entry name" value="Ribo_hydro-like"/>
</dbReference>
<proteinExistence type="predicted"/>
<reference evidence="2 3" key="1">
    <citation type="journal article" date="2017" name="Mol. Ecol.">
        <title>Adaptation of the pathogen, Pseudomonas syringae, during experimental evolution on a native vs. alternative host plant.</title>
        <authorList>
            <person name="Meaden S."/>
            <person name="Koskella B."/>
        </authorList>
    </citation>
    <scope>NUCLEOTIDE SEQUENCE [LARGE SCALE GENOMIC DNA]</scope>
    <source>
        <strain evidence="2 3">PT23</strain>
    </source>
</reference>
<feature type="region of interest" description="Disordered" evidence="1">
    <location>
        <begin position="1"/>
        <end position="49"/>
    </location>
</feature>
<dbReference type="AlphaFoldDB" id="A0AB36KIQ1"/>
<evidence type="ECO:0000256" key="1">
    <source>
        <dbReference type="SAM" id="MobiDB-lite"/>
    </source>
</evidence>
<organism evidence="2 3">
    <name type="scientific">Pseudomonas syringae pv. tomato</name>
    <dbReference type="NCBI Taxonomy" id="323"/>
    <lineage>
        <taxon>Bacteria</taxon>
        <taxon>Pseudomonadati</taxon>
        <taxon>Pseudomonadota</taxon>
        <taxon>Gammaproteobacteria</taxon>
        <taxon>Pseudomonadales</taxon>
        <taxon>Pseudomonadaceae</taxon>
        <taxon>Pseudomonas</taxon>
    </lineage>
</organism>
<feature type="non-terminal residue" evidence="2">
    <location>
        <position position="136"/>
    </location>
</feature>
<name>A0AB36KIQ1_PSEUB</name>
<dbReference type="Proteomes" id="UP000189855">
    <property type="component" value="Unassembled WGS sequence"/>
</dbReference>
<dbReference type="EMBL" id="MSDS01000101">
    <property type="protein sequence ID" value="OPE56451.1"/>
    <property type="molecule type" value="Genomic_DNA"/>
</dbReference>
<feature type="compositionally biased region" description="Low complexity" evidence="1">
    <location>
        <begin position="27"/>
        <end position="43"/>
    </location>
</feature>
<evidence type="ECO:0000313" key="2">
    <source>
        <dbReference type="EMBL" id="OPE56451.1"/>
    </source>
</evidence>